<evidence type="ECO:0000256" key="1">
    <source>
        <dbReference type="SAM" id="Phobius"/>
    </source>
</evidence>
<keyword evidence="1" id="KW-0812">Transmembrane</keyword>
<dbReference type="AlphaFoldDB" id="A0A6J6QK59"/>
<evidence type="ECO:0000313" key="2">
    <source>
        <dbReference type="EMBL" id="CAB4710073.1"/>
    </source>
</evidence>
<reference evidence="2" key="1">
    <citation type="submission" date="2020-05" db="EMBL/GenBank/DDBJ databases">
        <authorList>
            <person name="Chiriac C."/>
            <person name="Salcher M."/>
            <person name="Ghai R."/>
            <person name="Kavagutti S V."/>
        </authorList>
    </citation>
    <scope>NUCLEOTIDE SEQUENCE</scope>
</reference>
<organism evidence="2">
    <name type="scientific">freshwater metagenome</name>
    <dbReference type="NCBI Taxonomy" id="449393"/>
    <lineage>
        <taxon>unclassified sequences</taxon>
        <taxon>metagenomes</taxon>
        <taxon>ecological metagenomes</taxon>
    </lineage>
</organism>
<gene>
    <name evidence="2" type="ORF">UFOPK2582_01381</name>
</gene>
<protein>
    <submittedName>
        <fullName evidence="2">Unannotated protein</fullName>
    </submittedName>
</protein>
<proteinExistence type="predicted"/>
<dbReference type="EMBL" id="CAEZXS010000196">
    <property type="protein sequence ID" value="CAB4710073.1"/>
    <property type="molecule type" value="Genomic_DNA"/>
</dbReference>
<name>A0A6J6QK59_9ZZZZ</name>
<keyword evidence="1" id="KW-1133">Transmembrane helix</keyword>
<feature type="transmembrane region" description="Helical" evidence="1">
    <location>
        <begin position="166"/>
        <end position="187"/>
    </location>
</feature>
<keyword evidence="1" id="KW-0472">Membrane</keyword>
<sequence>MKPRLIVKSLAGLALVLGVASMAAPAGASTVTVTPNPVTVTPNQTTANVTASWTGLAANTLVFIDVCKKSITDPSFDVSSDCGAYSGITPNGNATGTNSAVLEVFRGQDPAGESWGCFAAGDTAPAGVTKYTTCYVRVTDNVVSNNDSDSEQAFTFSVSSGDVPEAPLTILLPVLGTLAALGGFFLIRRQTASV</sequence>
<accession>A0A6J6QK59</accession>